<evidence type="ECO:0000313" key="2">
    <source>
        <dbReference type="EMBL" id="MBB5755115.1"/>
    </source>
</evidence>
<reference evidence="2 3" key="1">
    <citation type="submission" date="2020-08" db="EMBL/GenBank/DDBJ databases">
        <title>Genomic Encyclopedia of Type Strains, Phase IV (KMG-IV): sequencing the most valuable type-strain genomes for metagenomic binning, comparative biology and taxonomic classification.</title>
        <authorList>
            <person name="Goeker M."/>
        </authorList>
    </citation>
    <scope>NUCLEOTIDE SEQUENCE [LARGE SCALE GENOMIC DNA]</scope>
    <source>
        <strain evidence="2 3">DSM 16268</strain>
    </source>
</reference>
<sequence>MERIPRIVFQTWKSRHEMPGLYRAWRQTIIDQNPTYRHIIWDDEDNRRFIHSYHPWFLKTYDAYEANIMRADAVRYFFLYTFGGIYIDLDTECLRPLDQHLNEADVILGRMGVDPHFSHSMPNAILMSAPRQEFWLFVIQVLLDRAPQLTRPEIKTGPEIIKRAFDIYTDPDLNAECRARMAHVFLSMKVDPAALRQTDIMVAHPRLFYPVDWTDPIHQHYIRRRIVRDGRGFSEEEKQTLFPGASLVTYWTHSWEAEQWDD</sequence>
<dbReference type="RefSeq" id="WP_183858549.1">
    <property type="nucleotide sequence ID" value="NZ_JACHOO010000013.1"/>
</dbReference>
<dbReference type="InterPro" id="IPR029044">
    <property type="entry name" value="Nucleotide-diphossugar_trans"/>
</dbReference>
<accession>A0A7W9FQS9</accession>
<name>A0A7W9FQS9_9HYPH</name>
<dbReference type="GO" id="GO:0016020">
    <property type="term" value="C:membrane"/>
    <property type="evidence" value="ECO:0007669"/>
    <property type="project" value="GOC"/>
</dbReference>
<dbReference type="PANTHER" id="PTHR32385:SF23">
    <property type="entry name" value="NUCLEOTIDE-DIPHOSPHO-SUGAR TRANSFERASE"/>
    <property type="match status" value="1"/>
</dbReference>
<evidence type="ECO:0000313" key="3">
    <source>
        <dbReference type="Proteomes" id="UP000523821"/>
    </source>
</evidence>
<dbReference type="GO" id="GO:0051999">
    <property type="term" value="P:mannosyl-inositol phosphorylceramide biosynthetic process"/>
    <property type="evidence" value="ECO:0007669"/>
    <property type="project" value="TreeGrafter"/>
</dbReference>
<gene>
    <name evidence="2" type="ORF">GGQ63_004214</name>
</gene>
<dbReference type="AlphaFoldDB" id="A0A7W9FQS9"/>
<dbReference type="PANTHER" id="PTHR32385">
    <property type="entry name" value="MANNOSYL PHOSPHORYLINOSITOL CERAMIDE SYNTHASE"/>
    <property type="match status" value="1"/>
</dbReference>
<keyword evidence="2" id="KW-0328">Glycosyltransferase</keyword>
<dbReference type="InterPro" id="IPR051706">
    <property type="entry name" value="Glycosyltransferase_domain"/>
</dbReference>
<comment type="caution">
    <text evidence="2">The sequence shown here is derived from an EMBL/GenBank/DDBJ whole genome shotgun (WGS) entry which is preliminary data.</text>
</comment>
<dbReference type="Gene3D" id="3.90.550.20">
    <property type="match status" value="1"/>
</dbReference>
<dbReference type="EMBL" id="JACHOO010000013">
    <property type="protein sequence ID" value="MBB5755115.1"/>
    <property type="molecule type" value="Genomic_DNA"/>
</dbReference>
<keyword evidence="1 2" id="KW-0808">Transferase</keyword>
<dbReference type="InterPro" id="IPR007577">
    <property type="entry name" value="GlycoTrfase_DXD_sugar-bd_CS"/>
</dbReference>
<evidence type="ECO:0000256" key="1">
    <source>
        <dbReference type="ARBA" id="ARBA00022679"/>
    </source>
</evidence>
<dbReference type="SUPFAM" id="SSF53448">
    <property type="entry name" value="Nucleotide-diphospho-sugar transferases"/>
    <property type="match status" value="1"/>
</dbReference>
<dbReference type="Pfam" id="PF04488">
    <property type="entry name" value="Gly_transf_sug"/>
    <property type="match status" value="1"/>
</dbReference>
<dbReference type="GO" id="GO:0000030">
    <property type="term" value="F:mannosyltransferase activity"/>
    <property type="evidence" value="ECO:0007669"/>
    <property type="project" value="TreeGrafter"/>
</dbReference>
<dbReference type="Proteomes" id="UP000523821">
    <property type="component" value="Unassembled WGS sequence"/>
</dbReference>
<organism evidence="2 3">
    <name type="scientific">Prosthecomicrobium pneumaticum</name>
    <dbReference type="NCBI Taxonomy" id="81895"/>
    <lineage>
        <taxon>Bacteria</taxon>
        <taxon>Pseudomonadati</taxon>
        <taxon>Pseudomonadota</taxon>
        <taxon>Alphaproteobacteria</taxon>
        <taxon>Hyphomicrobiales</taxon>
        <taxon>Kaistiaceae</taxon>
        <taxon>Prosthecomicrobium</taxon>
    </lineage>
</organism>
<protein>
    <submittedName>
        <fullName evidence="2">Mannosyltransferase OCH1-like enzyme</fullName>
    </submittedName>
</protein>
<proteinExistence type="predicted"/>
<keyword evidence="3" id="KW-1185">Reference proteome</keyword>